<evidence type="ECO:0000313" key="2">
    <source>
        <dbReference type="EnsemblPlants" id="ONIVA02G27390.1"/>
    </source>
</evidence>
<evidence type="ECO:0000256" key="1">
    <source>
        <dbReference type="SAM" id="MobiDB-lite"/>
    </source>
</evidence>
<sequence length="98" mass="10538">MARTTAGDGSGVIQAEEDPRGDHVLGECADKNQQMPGGRRGGFLGEARPAIRRVPALQPRATMSLAAAAAASPASRRRRHARRRTQRNNRISEPINGQ</sequence>
<feature type="compositionally biased region" description="Polar residues" evidence="1">
    <location>
        <begin position="88"/>
        <end position="98"/>
    </location>
</feature>
<reference evidence="2" key="2">
    <citation type="submission" date="2018-04" db="EMBL/GenBank/DDBJ databases">
        <title>OnivRS2 (Oryza nivara Reference Sequence Version 2).</title>
        <authorList>
            <person name="Zhang J."/>
            <person name="Kudrna D."/>
            <person name="Lee S."/>
            <person name="Talag J."/>
            <person name="Rajasekar S."/>
            <person name="Welchert J."/>
            <person name="Hsing Y.-I."/>
            <person name="Wing R.A."/>
        </authorList>
    </citation>
    <scope>NUCLEOTIDE SEQUENCE [LARGE SCALE GENOMIC DNA]</scope>
    <source>
        <strain evidence="2">SL10</strain>
    </source>
</reference>
<feature type="region of interest" description="Disordered" evidence="1">
    <location>
        <begin position="1"/>
        <end position="44"/>
    </location>
</feature>
<evidence type="ECO:0000313" key="3">
    <source>
        <dbReference type="Proteomes" id="UP000006591"/>
    </source>
</evidence>
<protein>
    <submittedName>
        <fullName evidence="2">Uncharacterized protein</fullName>
    </submittedName>
</protein>
<organism evidence="2">
    <name type="scientific">Oryza nivara</name>
    <name type="common">Indian wild rice</name>
    <name type="synonym">Oryza sativa f. spontanea</name>
    <dbReference type="NCBI Taxonomy" id="4536"/>
    <lineage>
        <taxon>Eukaryota</taxon>
        <taxon>Viridiplantae</taxon>
        <taxon>Streptophyta</taxon>
        <taxon>Embryophyta</taxon>
        <taxon>Tracheophyta</taxon>
        <taxon>Spermatophyta</taxon>
        <taxon>Magnoliopsida</taxon>
        <taxon>Liliopsida</taxon>
        <taxon>Poales</taxon>
        <taxon>Poaceae</taxon>
        <taxon>BOP clade</taxon>
        <taxon>Oryzoideae</taxon>
        <taxon>Oryzeae</taxon>
        <taxon>Oryzinae</taxon>
        <taxon>Oryza</taxon>
    </lineage>
</organism>
<dbReference type="Gramene" id="ONIVA02G27390.1">
    <property type="protein sequence ID" value="ONIVA02G27390.1"/>
    <property type="gene ID" value="ONIVA02G27390"/>
</dbReference>
<reference evidence="2" key="1">
    <citation type="submission" date="2015-04" db="UniProtKB">
        <authorList>
            <consortium name="EnsemblPlants"/>
        </authorList>
    </citation>
    <scope>IDENTIFICATION</scope>
    <source>
        <strain evidence="2">SL10</strain>
    </source>
</reference>
<keyword evidence="3" id="KW-1185">Reference proteome</keyword>
<dbReference type="Proteomes" id="UP000006591">
    <property type="component" value="Chromosome 2"/>
</dbReference>
<dbReference type="HOGENOM" id="CLU_2337199_0_0_1"/>
<dbReference type="EnsemblPlants" id="ONIVA02G27390.1">
    <property type="protein sequence ID" value="ONIVA02G27390.1"/>
    <property type="gene ID" value="ONIVA02G27390"/>
</dbReference>
<feature type="compositionally biased region" description="Basic residues" evidence="1">
    <location>
        <begin position="75"/>
        <end position="87"/>
    </location>
</feature>
<feature type="compositionally biased region" description="Low complexity" evidence="1">
    <location>
        <begin position="65"/>
        <end position="74"/>
    </location>
</feature>
<accession>A0A0E0GA25</accession>
<feature type="region of interest" description="Disordered" evidence="1">
    <location>
        <begin position="65"/>
        <end position="98"/>
    </location>
</feature>
<name>A0A0E0GA25_ORYNI</name>
<feature type="compositionally biased region" description="Basic and acidic residues" evidence="1">
    <location>
        <begin position="17"/>
        <end position="30"/>
    </location>
</feature>
<dbReference type="AlphaFoldDB" id="A0A0E0GA25"/>
<proteinExistence type="predicted"/>